<comment type="similarity">
    <text evidence="1">Belongs to the WD repeat LST8 family.</text>
</comment>
<dbReference type="AlphaFoldDB" id="A0A433Q501"/>
<dbReference type="GO" id="GO:0032956">
    <property type="term" value="P:regulation of actin cytoskeleton organization"/>
    <property type="evidence" value="ECO:0007669"/>
    <property type="project" value="TreeGrafter"/>
</dbReference>
<dbReference type="Pfam" id="PF00400">
    <property type="entry name" value="WD40"/>
    <property type="match status" value="2"/>
</dbReference>
<proteinExistence type="inferred from homology"/>
<evidence type="ECO:0000313" key="2">
    <source>
        <dbReference type="EMBL" id="RUS24851.1"/>
    </source>
</evidence>
<evidence type="ECO:0008006" key="4">
    <source>
        <dbReference type="Google" id="ProtNLM"/>
    </source>
</evidence>
<dbReference type="Gene3D" id="2.130.10.10">
    <property type="entry name" value="YVTN repeat-like/Quinoprotein amine dehydrogenase"/>
    <property type="match status" value="1"/>
</dbReference>
<dbReference type="Proteomes" id="UP000274822">
    <property type="component" value="Unassembled WGS sequence"/>
</dbReference>
<evidence type="ECO:0000313" key="3">
    <source>
        <dbReference type="Proteomes" id="UP000274822"/>
    </source>
</evidence>
<dbReference type="GO" id="GO:0031929">
    <property type="term" value="P:TOR signaling"/>
    <property type="evidence" value="ECO:0007669"/>
    <property type="project" value="InterPro"/>
</dbReference>
<dbReference type="InterPro" id="IPR015943">
    <property type="entry name" value="WD40/YVTN_repeat-like_dom_sf"/>
</dbReference>
<dbReference type="GO" id="GO:0031931">
    <property type="term" value="C:TORC1 complex"/>
    <property type="evidence" value="ECO:0007669"/>
    <property type="project" value="InterPro"/>
</dbReference>
<organism evidence="2 3">
    <name type="scientific">Jimgerdemannia flammicorona</name>
    <dbReference type="NCBI Taxonomy" id="994334"/>
    <lineage>
        <taxon>Eukaryota</taxon>
        <taxon>Fungi</taxon>
        <taxon>Fungi incertae sedis</taxon>
        <taxon>Mucoromycota</taxon>
        <taxon>Mucoromycotina</taxon>
        <taxon>Endogonomycetes</taxon>
        <taxon>Endogonales</taxon>
        <taxon>Endogonaceae</taxon>
        <taxon>Jimgerdemannia</taxon>
    </lineage>
</organism>
<evidence type="ECO:0000256" key="1">
    <source>
        <dbReference type="ARBA" id="ARBA00009890"/>
    </source>
</evidence>
<name>A0A433Q501_9FUNG</name>
<dbReference type="EMBL" id="RBNJ01014735">
    <property type="protein sequence ID" value="RUS24851.1"/>
    <property type="molecule type" value="Genomic_DNA"/>
</dbReference>
<accession>A0A433Q501</accession>
<dbReference type="PANTHER" id="PTHR19842:SF0">
    <property type="entry name" value="TARGET OF RAPAMYCIN COMPLEX SUBUNIT LST8"/>
    <property type="match status" value="1"/>
</dbReference>
<dbReference type="InterPro" id="IPR037588">
    <property type="entry name" value="MLST8"/>
</dbReference>
<keyword evidence="3" id="KW-1185">Reference proteome</keyword>
<gene>
    <name evidence="2" type="ORF">BC938DRAFT_472990</name>
</gene>
<reference evidence="2 3" key="1">
    <citation type="journal article" date="2018" name="New Phytol.">
        <title>Phylogenomics of Endogonaceae and evolution of mycorrhizas within Mucoromycota.</title>
        <authorList>
            <person name="Chang Y."/>
            <person name="Desiro A."/>
            <person name="Na H."/>
            <person name="Sandor L."/>
            <person name="Lipzen A."/>
            <person name="Clum A."/>
            <person name="Barry K."/>
            <person name="Grigoriev I.V."/>
            <person name="Martin F.M."/>
            <person name="Stajich J.E."/>
            <person name="Smith M.E."/>
            <person name="Bonito G."/>
            <person name="Spatafora J.W."/>
        </authorList>
    </citation>
    <scope>NUCLEOTIDE SEQUENCE [LARGE SCALE GENOMIC DNA]</scope>
    <source>
        <strain evidence="2 3">AD002</strain>
    </source>
</reference>
<dbReference type="GO" id="GO:0031932">
    <property type="term" value="C:TORC2 complex"/>
    <property type="evidence" value="ECO:0007669"/>
    <property type="project" value="InterPro"/>
</dbReference>
<dbReference type="PANTHER" id="PTHR19842">
    <property type="entry name" value="G BETA-LIKE PROTEIN GBL"/>
    <property type="match status" value="1"/>
</dbReference>
<comment type="caution">
    <text evidence="2">The sequence shown here is derived from an EMBL/GenBank/DDBJ whole genome shotgun (WGS) entry which is preliminary data.</text>
</comment>
<dbReference type="SUPFAM" id="SSF50978">
    <property type="entry name" value="WD40 repeat-like"/>
    <property type="match status" value="1"/>
</dbReference>
<protein>
    <recommendedName>
        <fullName evidence="4">WD40-repeat-containing domain protein</fullName>
    </recommendedName>
</protein>
<dbReference type="InterPro" id="IPR001680">
    <property type="entry name" value="WD40_rpt"/>
</dbReference>
<sequence>MRNGTGKQPNFQNYQQQQQYYASQQQQQQYHHQNAESHSVILVTAGYDHTIRFWEALSGICSRTIQHPDSQVNRLCISPDKRYLAAAVQIQIQYLRPPCSARHFITFKLATIPSDECNCGDYFPCRSRRLGTTLEM</sequence>
<dbReference type="InterPro" id="IPR036322">
    <property type="entry name" value="WD40_repeat_dom_sf"/>
</dbReference>